<evidence type="ECO:0000256" key="8">
    <source>
        <dbReference type="ARBA" id="ARBA00023136"/>
    </source>
</evidence>
<evidence type="ECO:0000313" key="10">
    <source>
        <dbReference type="Proteomes" id="UP000093044"/>
    </source>
</evidence>
<dbReference type="KEGG" id="cpor:BED41_01620"/>
<dbReference type="FunFam" id="3.10.580.10:FF:000002">
    <property type="entry name" value="Magnesium/cobalt efflux protein CorC"/>
    <property type="match status" value="1"/>
</dbReference>
<evidence type="ECO:0000256" key="1">
    <source>
        <dbReference type="ARBA" id="ARBA00004651"/>
    </source>
</evidence>
<gene>
    <name evidence="9" type="ORF">BED41_01620</name>
</gene>
<dbReference type="InterPro" id="IPR044751">
    <property type="entry name" value="Ion_transp-like_CBS"/>
</dbReference>
<dbReference type="InterPro" id="IPR046342">
    <property type="entry name" value="CBS_dom_sf"/>
</dbReference>
<dbReference type="OrthoDB" id="9798188at2"/>
<dbReference type="GeneID" id="83056547"/>
<dbReference type="EMBL" id="CP016757">
    <property type="protein sequence ID" value="ANZ43900.1"/>
    <property type="molecule type" value="Genomic_DNA"/>
</dbReference>
<dbReference type="Pfam" id="PF01595">
    <property type="entry name" value="CNNM"/>
    <property type="match status" value="1"/>
</dbReference>
<evidence type="ECO:0000256" key="6">
    <source>
        <dbReference type="ARBA" id="ARBA00022989"/>
    </source>
</evidence>
<dbReference type="STRING" id="1197717.BED41_01620"/>
<keyword evidence="5" id="KW-0677">Repeat</keyword>
<dbReference type="SUPFAM" id="SSF54631">
    <property type="entry name" value="CBS-domain pair"/>
    <property type="match status" value="1"/>
</dbReference>
<dbReference type="Pfam" id="PF03471">
    <property type="entry name" value="CorC_HlyC"/>
    <property type="match status" value="1"/>
</dbReference>
<dbReference type="PANTHER" id="PTHR22777:SF32">
    <property type="entry name" value="UPF0053 INNER MEMBRANE PROTEIN YFJD"/>
    <property type="match status" value="1"/>
</dbReference>
<reference evidence="9" key="1">
    <citation type="submission" date="2016-08" db="EMBL/GenBank/DDBJ databases">
        <title>Complete genome of Cloacibacillus porcorum.</title>
        <authorList>
            <person name="Looft T."/>
            <person name="Bayles D.O."/>
            <person name="Alt D.P."/>
        </authorList>
    </citation>
    <scope>NUCLEOTIDE SEQUENCE [LARGE SCALE GENOMIC DNA]</scope>
    <source>
        <strain evidence="9">CL-84</strain>
    </source>
</reference>
<evidence type="ECO:0000256" key="2">
    <source>
        <dbReference type="ARBA" id="ARBA00006337"/>
    </source>
</evidence>
<dbReference type="GO" id="GO:0050660">
    <property type="term" value="F:flavin adenine dinucleotide binding"/>
    <property type="evidence" value="ECO:0007669"/>
    <property type="project" value="InterPro"/>
</dbReference>
<sequence length="427" mass="46676">MSSDIAGSIILLVVLMGFSMYFSMTETSITAAGKGKLLALADDYPHRKKGFLWLADNVAKAINVTLIGNNLVNIGASAVATSVAISLFGIAGPAVAVVIMTVLIVIFCEILPKNVAIAKKEAVLLFCLPFLRAFNFVLTPVLAFLQVILKLIGKLIGMDLVSYSALISREEIDHIVSEGSAAGALEEDERKMIHGVIAFEDTRVSEVMAPRTDMYAIDEKDSVEDAVKIFLESGHSRIPVYKEDIDDIVGILYAKDLLGPLSHGDKQISIEKLMRKPLYVPETMKTDETLDIMKKSRKHLAIVVDEYGGTAGLVTLEDLIEEIVGDIQDEYDKETPEIMNAGENTYIVQGQVNLEDLAEALGYPFDTIFEDVDTLAGMILEITGNFPSKGQVIGYGPWEIKVLEVQNHRILEAKMKFIGNTDDGVSD</sequence>
<evidence type="ECO:0000313" key="9">
    <source>
        <dbReference type="EMBL" id="ANZ43900.1"/>
    </source>
</evidence>
<comment type="similarity">
    <text evidence="2">Belongs to the UPF0053 family.</text>
</comment>
<dbReference type="SMART" id="SM00116">
    <property type="entry name" value="CBS"/>
    <property type="match status" value="2"/>
</dbReference>
<dbReference type="InterPro" id="IPR002550">
    <property type="entry name" value="CNNM"/>
</dbReference>
<evidence type="ECO:0000256" key="5">
    <source>
        <dbReference type="ARBA" id="ARBA00022737"/>
    </source>
</evidence>
<dbReference type="GO" id="GO:0005886">
    <property type="term" value="C:plasma membrane"/>
    <property type="evidence" value="ECO:0007669"/>
    <property type="project" value="UniProtKB-SubCell"/>
</dbReference>
<dbReference type="SMART" id="SM01091">
    <property type="entry name" value="CorC_HlyC"/>
    <property type="match status" value="1"/>
</dbReference>
<dbReference type="SUPFAM" id="SSF56176">
    <property type="entry name" value="FAD-binding/transporter-associated domain-like"/>
    <property type="match status" value="1"/>
</dbReference>
<dbReference type="Proteomes" id="UP000093044">
    <property type="component" value="Chromosome"/>
</dbReference>
<accession>A0A1B2I1R1</accession>
<evidence type="ECO:0000256" key="4">
    <source>
        <dbReference type="ARBA" id="ARBA00022692"/>
    </source>
</evidence>
<protein>
    <submittedName>
        <fullName evidence="9">Uncharacterized protein</fullName>
    </submittedName>
</protein>
<keyword evidence="8" id="KW-0472">Membrane</keyword>
<keyword evidence="10" id="KW-1185">Reference proteome</keyword>
<dbReference type="InterPro" id="IPR016169">
    <property type="entry name" value="FAD-bd_PCMH_sub2"/>
</dbReference>
<keyword evidence="4" id="KW-0812">Transmembrane</keyword>
<dbReference type="InterPro" id="IPR036318">
    <property type="entry name" value="FAD-bd_PCMH-like_sf"/>
</dbReference>
<dbReference type="PROSITE" id="PS51846">
    <property type="entry name" value="CNNM"/>
    <property type="match status" value="1"/>
</dbReference>
<evidence type="ECO:0000256" key="7">
    <source>
        <dbReference type="ARBA" id="ARBA00023122"/>
    </source>
</evidence>
<dbReference type="AlphaFoldDB" id="A0A1B2I1R1"/>
<dbReference type="CDD" id="cd04590">
    <property type="entry name" value="CBS_pair_CorC_HlyC_assoc"/>
    <property type="match status" value="1"/>
</dbReference>
<keyword evidence="6" id="KW-1133">Transmembrane helix</keyword>
<dbReference type="Pfam" id="PF00571">
    <property type="entry name" value="CBS"/>
    <property type="match status" value="2"/>
</dbReference>
<proteinExistence type="inferred from homology"/>
<dbReference type="InterPro" id="IPR000644">
    <property type="entry name" value="CBS_dom"/>
</dbReference>
<dbReference type="RefSeq" id="WP_066742238.1">
    <property type="nucleotide sequence ID" value="NZ_CALCLR010000048.1"/>
</dbReference>
<organism evidence="9 10">
    <name type="scientific">Cloacibacillus porcorum</name>
    <dbReference type="NCBI Taxonomy" id="1197717"/>
    <lineage>
        <taxon>Bacteria</taxon>
        <taxon>Thermotogati</taxon>
        <taxon>Synergistota</taxon>
        <taxon>Synergistia</taxon>
        <taxon>Synergistales</taxon>
        <taxon>Synergistaceae</taxon>
        <taxon>Cloacibacillus</taxon>
    </lineage>
</organism>
<dbReference type="PANTHER" id="PTHR22777">
    <property type="entry name" value="HEMOLYSIN-RELATED"/>
    <property type="match status" value="1"/>
</dbReference>
<keyword evidence="7" id="KW-0129">CBS domain</keyword>
<dbReference type="InterPro" id="IPR005170">
    <property type="entry name" value="Transptr-assoc_dom"/>
</dbReference>
<name>A0A1B2I1R1_9BACT</name>
<evidence type="ECO:0000256" key="3">
    <source>
        <dbReference type="ARBA" id="ARBA00022475"/>
    </source>
</evidence>
<dbReference type="PROSITE" id="PS51371">
    <property type="entry name" value="CBS"/>
    <property type="match status" value="2"/>
</dbReference>
<dbReference type="Gene3D" id="3.30.465.10">
    <property type="match status" value="1"/>
</dbReference>
<dbReference type="Gene3D" id="3.10.580.10">
    <property type="entry name" value="CBS-domain"/>
    <property type="match status" value="1"/>
</dbReference>
<keyword evidence="3" id="KW-1003">Cell membrane</keyword>
<comment type="subcellular location">
    <subcellularLocation>
        <location evidence="1">Cell membrane</location>
        <topology evidence="1">Multi-pass membrane protein</topology>
    </subcellularLocation>
</comment>